<dbReference type="EMBL" id="FZNO01000068">
    <property type="protein sequence ID" value="SNS01042.1"/>
    <property type="molecule type" value="Genomic_DNA"/>
</dbReference>
<dbReference type="RefSeq" id="WP_176445746.1">
    <property type="nucleotide sequence ID" value="NZ_FZNO01000068.1"/>
</dbReference>
<dbReference type="AlphaFoldDB" id="A0A239B0E7"/>
<gene>
    <name evidence="1" type="ORF">SAMN06272737_1683</name>
</gene>
<evidence type="ECO:0000313" key="2">
    <source>
        <dbReference type="Proteomes" id="UP000198403"/>
    </source>
</evidence>
<name>A0A239B0E7_9ACTN</name>
<evidence type="ECO:0008006" key="3">
    <source>
        <dbReference type="Google" id="ProtNLM"/>
    </source>
</evidence>
<dbReference type="SUPFAM" id="SSF82171">
    <property type="entry name" value="DPP6 N-terminal domain-like"/>
    <property type="match status" value="1"/>
</dbReference>
<organism evidence="1 2">
    <name type="scientific">Blastococcus mobilis</name>
    <dbReference type="NCBI Taxonomy" id="1938746"/>
    <lineage>
        <taxon>Bacteria</taxon>
        <taxon>Bacillati</taxon>
        <taxon>Actinomycetota</taxon>
        <taxon>Actinomycetes</taxon>
        <taxon>Geodermatophilales</taxon>
        <taxon>Geodermatophilaceae</taxon>
        <taxon>Blastococcus</taxon>
    </lineage>
</organism>
<protein>
    <recommendedName>
        <fullName evidence="3">LVIVD repeat-containing protein</fullName>
    </recommendedName>
</protein>
<sequence length="349" mass="37381">SCDGNQGDVVVYHDVLVRTWNDPAGEGLTCDGEPVPPGFEGLHVFDISDPHDPELLTSVETPCGAHTATAVPDKEDERLLVYSSPSNAECPGIDVVEIPLDTAEDATYLRFEPAGRPCHDTGVILGDAMLAACAGGDGYTMFHLSGPGSLVDPHEVQSVSIPGVTIGHSATFTWDGKVLVFAHEPGGGVEARCQETTPEIDRTAFFFDAATGDELGRFVFERFQGPTENCVAMHNFNVAPLRSDRYVLVHGSYQAGTGAIDFTDPSNPVEFAWSDPPPEPVPPGSPFGLEIGGAWSSYWYDGFVYESNITEGLNIFRLSGPETGGAIELGHLNPQTQEFTIPDDADDHE</sequence>
<keyword evidence="2" id="KW-1185">Reference proteome</keyword>
<feature type="non-terminal residue" evidence="1">
    <location>
        <position position="1"/>
    </location>
</feature>
<proteinExistence type="predicted"/>
<accession>A0A239B0E7</accession>
<evidence type="ECO:0000313" key="1">
    <source>
        <dbReference type="EMBL" id="SNS01042.1"/>
    </source>
</evidence>
<dbReference type="Proteomes" id="UP000198403">
    <property type="component" value="Unassembled WGS sequence"/>
</dbReference>
<reference evidence="1 2" key="1">
    <citation type="submission" date="2017-06" db="EMBL/GenBank/DDBJ databases">
        <authorList>
            <person name="Kim H.J."/>
            <person name="Triplett B.A."/>
        </authorList>
    </citation>
    <scope>NUCLEOTIDE SEQUENCE [LARGE SCALE GENOMIC DNA]</scope>
    <source>
        <strain evidence="1 2">DSM 44272</strain>
    </source>
</reference>